<accession>A0A6J5RDV2</accession>
<gene>
    <name evidence="1" type="ORF">UFOVP1229_175</name>
</gene>
<proteinExistence type="predicted"/>
<evidence type="ECO:0000313" key="1">
    <source>
        <dbReference type="EMBL" id="CAB4191858.1"/>
    </source>
</evidence>
<organism evidence="1">
    <name type="scientific">uncultured Caudovirales phage</name>
    <dbReference type="NCBI Taxonomy" id="2100421"/>
    <lineage>
        <taxon>Viruses</taxon>
        <taxon>Duplodnaviria</taxon>
        <taxon>Heunggongvirae</taxon>
        <taxon>Uroviricota</taxon>
        <taxon>Caudoviricetes</taxon>
        <taxon>Peduoviridae</taxon>
        <taxon>Maltschvirus</taxon>
        <taxon>Maltschvirus maltsch</taxon>
    </lineage>
</organism>
<dbReference type="EMBL" id="LR797178">
    <property type="protein sequence ID" value="CAB4191858.1"/>
    <property type="molecule type" value="Genomic_DNA"/>
</dbReference>
<sequence length="100" mass="11357">MAVARTKKSESPKFENRVRFNWGYHDAANAVKCGWNTVEKNFGFGPSLKITRVSDVLEQHFDSSYAQGWQQGYFDYEDGTYDNSSESAWLLCKADGTVSE</sequence>
<protein>
    <submittedName>
        <fullName evidence="1">Uncharacterized protein</fullName>
    </submittedName>
</protein>
<reference evidence="1" key="1">
    <citation type="submission" date="2020-05" db="EMBL/GenBank/DDBJ databases">
        <authorList>
            <person name="Chiriac C."/>
            <person name="Salcher M."/>
            <person name="Ghai R."/>
            <person name="Kavagutti S V."/>
        </authorList>
    </citation>
    <scope>NUCLEOTIDE SEQUENCE</scope>
</reference>
<name>A0A6J5RDV2_9CAUD</name>